<keyword evidence="6" id="KW-0479">Metal-binding</keyword>
<comment type="cofactor">
    <cofactor evidence="1">
        <name>L-ascorbate</name>
        <dbReference type="ChEBI" id="CHEBI:38290"/>
    </cofactor>
</comment>
<dbReference type="InterPro" id="IPR013547">
    <property type="entry name" value="P4H_N"/>
</dbReference>
<evidence type="ECO:0000256" key="3">
    <source>
        <dbReference type="ARBA" id="ARBA00004319"/>
    </source>
</evidence>
<dbReference type="Gene3D" id="2.60.120.620">
    <property type="entry name" value="q2cbj1_9rhob like domain"/>
    <property type="match status" value="1"/>
</dbReference>
<organism evidence="16 17">
    <name type="scientific">Trichuris muris</name>
    <name type="common">Mouse whipworm</name>
    <dbReference type="NCBI Taxonomy" id="70415"/>
    <lineage>
        <taxon>Eukaryota</taxon>
        <taxon>Metazoa</taxon>
        <taxon>Ecdysozoa</taxon>
        <taxon>Nematoda</taxon>
        <taxon>Enoplea</taxon>
        <taxon>Dorylaimia</taxon>
        <taxon>Trichinellida</taxon>
        <taxon>Trichuridae</taxon>
        <taxon>Trichuris</taxon>
    </lineage>
</organism>
<keyword evidence="14" id="KW-1133">Transmembrane helix</keyword>
<dbReference type="GO" id="GO:0031418">
    <property type="term" value="F:L-ascorbic acid binding"/>
    <property type="evidence" value="ECO:0007669"/>
    <property type="project" value="UniProtKB-KW"/>
</dbReference>
<dbReference type="GO" id="GO:0005788">
    <property type="term" value="C:endoplasmic reticulum lumen"/>
    <property type="evidence" value="ECO:0007669"/>
    <property type="project" value="UniProtKB-SubCell"/>
</dbReference>
<dbReference type="FunFam" id="1.25.40.10:FF:000006">
    <property type="entry name" value="Prolyl 4-hydroxylase subunit alpha 2"/>
    <property type="match status" value="1"/>
</dbReference>
<evidence type="ECO:0000256" key="1">
    <source>
        <dbReference type="ARBA" id="ARBA00001961"/>
    </source>
</evidence>
<dbReference type="InterPro" id="IPR045054">
    <property type="entry name" value="P4HA-like"/>
</dbReference>
<keyword evidence="10" id="KW-0560">Oxidoreductase</keyword>
<feature type="domain" description="Fe2OG dioxygenase" evidence="15">
    <location>
        <begin position="413"/>
        <end position="521"/>
    </location>
</feature>
<dbReference type="Gene3D" id="1.25.40.10">
    <property type="entry name" value="Tetratricopeptide repeat domain"/>
    <property type="match status" value="1"/>
</dbReference>
<dbReference type="WBParaSite" id="TMUE_3000012444.1">
    <property type="protein sequence ID" value="TMUE_3000012444.1"/>
    <property type="gene ID" value="WBGene00290565"/>
</dbReference>
<keyword evidence="7" id="KW-0256">Endoplasmic reticulum</keyword>
<evidence type="ECO:0000256" key="10">
    <source>
        <dbReference type="ARBA" id="ARBA00023002"/>
    </source>
</evidence>
<dbReference type="InterPro" id="IPR006620">
    <property type="entry name" value="Pro_4_hyd_alph"/>
</dbReference>
<feature type="region of interest" description="Disordered" evidence="13">
    <location>
        <begin position="551"/>
        <end position="573"/>
    </location>
</feature>
<sequence>MKSPPRSTTFKWWLIMPLIVARCVAELFTSMAYIDSLLDSSREVARIIDAYVANDERRIVELKRLSQLYKSEKLEMARGNENIITNPLDSFVLVKRMADNWRQAEQLMRYNAVDGIIQNYTGKSKGPVGLPNDEDVTGMAVGLMRLQDVYKLNTYDMAEGRIKGVNDGHKLTADECLEIARIAYGKQDFYHTLMWAQEALERLRKEEEPTADETDALEYLAYAMYKQGNVEWALHYTLQLKRLDPKHPRVEGNIKFYQDALNPEGVVQEPDPKVLSRPRNRRPVDLGIPERDTYEALCRNEFEIKEKDRSKLYCYYKTNRPFLRLAPIKVEVMHWKPKIVYFRQVMSDEEIAVIKELAMPILKRATVHNAATGQLETAAYRISKSAWLKDLDHPVVKRVCERIDMMTDLSMDTAELLQIANYGIGGHYDPHFDMSTNTNDYAFESLNAGNRIATVLFYMSQPEAGGGTVFTTHKITVTASKHDAAFWFNVLHNGEPDTSTLHAACPVLAGTKWVANKWIHERGQEFRRPCALKQDDYYDEQTEMNRGRKLWTKPESSAARQGETFGNSDGRRGCPGMLARVSTGETQVLRAASWSSPFVKNLMRRTSSKATGFLPWLLDLSVRISRESFRRGYRLPPLHDDKKRPNLVGQLPRPEALPVGPVSAGHVDLAIGSLRP</sequence>
<keyword evidence="14" id="KW-0472">Membrane</keyword>
<feature type="transmembrane region" description="Helical" evidence="14">
    <location>
        <begin position="12"/>
        <end position="34"/>
    </location>
</feature>
<dbReference type="InterPro" id="IPR011990">
    <property type="entry name" value="TPR-like_helical_dom_sf"/>
</dbReference>
<evidence type="ECO:0000256" key="8">
    <source>
        <dbReference type="ARBA" id="ARBA00022896"/>
    </source>
</evidence>
<evidence type="ECO:0000256" key="12">
    <source>
        <dbReference type="ARBA" id="ARBA00023180"/>
    </source>
</evidence>
<protein>
    <recommendedName>
        <fullName evidence="5">procollagen-proline 4-dioxygenase</fullName>
        <ecNumber evidence="5">1.14.11.2</ecNumber>
    </recommendedName>
</protein>
<accession>A0A5S6QZC7</accession>
<reference evidence="17" key="1">
    <citation type="submission" date="2019-12" db="UniProtKB">
        <authorList>
            <consortium name="WormBaseParasite"/>
        </authorList>
    </citation>
    <scope>IDENTIFICATION</scope>
</reference>
<dbReference type="FunFam" id="2.60.120.620:FF:000001">
    <property type="entry name" value="Prolyl 4-hydroxylase subunit alpha 2"/>
    <property type="match status" value="1"/>
</dbReference>
<dbReference type="InterPro" id="IPR005123">
    <property type="entry name" value="Oxoglu/Fe-dep_dioxygenase_dom"/>
</dbReference>
<evidence type="ECO:0000256" key="5">
    <source>
        <dbReference type="ARBA" id="ARBA00012269"/>
    </source>
</evidence>
<keyword evidence="14" id="KW-0812">Transmembrane</keyword>
<dbReference type="Gene3D" id="6.10.140.1460">
    <property type="match status" value="1"/>
</dbReference>
<dbReference type="InterPro" id="IPR044862">
    <property type="entry name" value="Pro_4_hyd_alph_FE2OG_OXY"/>
</dbReference>
<dbReference type="STRING" id="70415.A0A5S6QZC7"/>
<evidence type="ECO:0000256" key="14">
    <source>
        <dbReference type="SAM" id="Phobius"/>
    </source>
</evidence>
<keyword evidence="12" id="KW-0325">Glycoprotein</keyword>
<dbReference type="Pfam" id="PF23558">
    <property type="entry name" value="TPR_P4H"/>
    <property type="match status" value="1"/>
</dbReference>
<proteinExistence type="inferred from homology"/>
<evidence type="ECO:0000256" key="6">
    <source>
        <dbReference type="ARBA" id="ARBA00022723"/>
    </source>
</evidence>
<evidence type="ECO:0000256" key="9">
    <source>
        <dbReference type="ARBA" id="ARBA00022964"/>
    </source>
</evidence>
<evidence type="ECO:0000256" key="7">
    <source>
        <dbReference type="ARBA" id="ARBA00022824"/>
    </source>
</evidence>
<feature type="compositionally biased region" description="Polar residues" evidence="13">
    <location>
        <begin position="554"/>
        <end position="567"/>
    </location>
</feature>
<dbReference type="EC" id="1.14.11.2" evidence="5"/>
<evidence type="ECO:0000313" key="16">
    <source>
        <dbReference type="Proteomes" id="UP000046395"/>
    </source>
</evidence>
<keyword evidence="8" id="KW-0847">Vitamin C</keyword>
<dbReference type="PROSITE" id="PS51471">
    <property type="entry name" value="FE2OG_OXY"/>
    <property type="match status" value="1"/>
</dbReference>
<dbReference type="PANTHER" id="PTHR10869:SF244">
    <property type="entry name" value="PROLYL 4-HYDROXYLASE SUBUNIT ALPHA-2"/>
    <property type="match status" value="1"/>
</dbReference>
<comment type="similarity">
    <text evidence="4">Belongs to the P4HA family.</text>
</comment>
<evidence type="ECO:0000259" key="15">
    <source>
        <dbReference type="PROSITE" id="PS51471"/>
    </source>
</evidence>
<keyword evidence="9" id="KW-0223">Dioxygenase</keyword>
<evidence type="ECO:0000256" key="2">
    <source>
        <dbReference type="ARBA" id="ARBA00002035"/>
    </source>
</evidence>
<dbReference type="Pfam" id="PF08336">
    <property type="entry name" value="P4Ha_N"/>
    <property type="match status" value="1"/>
</dbReference>
<dbReference type="GO" id="GO:0004656">
    <property type="term" value="F:procollagen-proline 4-dioxygenase activity"/>
    <property type="evidence" value="ECO:0007669"/>
    <property type="project" value="UniProtKB-EC"/>
</dbReference>
<dbReference type="SUPFAM" id="SSF48452">
    <property type="entry name" value="TPR-like"/>
    <property type="match status" value="1"/>
</dbReference>
<evidence type="ECO:0000313" key="17">
    <source>
        <dbReference type="WBParaSite" id="TMUE_3000012444.1"/>
    </source>
</evidence>
<evidence type="ECO:0000256" key="11">
    <source>
        <dbReference type="ARBA" id="ARBA00023004"/>
    </source>
</evidence>
<dbReference type="GO" id="GO:0005506">
    <property type="term" value="F:iron ion binding"/>
    <property type="evidence" value="ECO:0007669"/>
    <property type="project" value="InterPro"/>
</dbReference>
<dbReference type="PANTHER" id="PTHR10869">
    <property type="entry name" value="PROLYL 4-HYDROXYLASE ALPHA SUBUNIT"/>
    <property type="match status" value="1"/>
</dbReference>
<keyword evidence="11" id="KW-0408">Iron</keyword>
<dbReference type="InterPro" id="IPR059068">
    <property type="entry name" value="TPR_P4H"/>
</dbReference>
<evidence type="ECO:0000256" key="13">
    <source>
        <dbReference type="SAM" id="MobiDB-lite"/>
    </source>
</evidence>
<name>A0A5S6QZC7_TRIMR</name>
<dbReference type="Pfam" id="PF13640">
    <property type="entry name" value="2OG-FeII_Oxy_3"/>
    <property type="match status" value="1"/>
</dbReference>
<dbReference type="AlphaFoldDB" id="A0A5S6QZC7"/>
<comment type="function">
    <text evidence="2">Catalyzes the post-translational formation of 4-hydroxyproline in -Xaa-Pro-Gly- sequences in collagens and other proteins.</text>
</comment>
<dbReference type="SMART" id="SM00702">
    <property type="entry name" value="P4Hc"/>
    <property type="match status" value="1"/>
</dbReference>
<dbReference type="Proteomes" id="UP000046395">
    <property type="component" value="Unassembled WGS sequence"/>
</dbReference>
<keyword evidence="16" id="KW-1185">Reference proteome</keyword>
<comment type="subcellular location">
    <subcellularLocation>
        <location evidence="3">Endoplasmic reticulum lumen</location>
    </subcellularLocation>
</comment>
<evidence type="ECO:0000256" key="4">
    <source>
        <dbReference type="ARBA" id="ARBA00006511"/>
    </source>
</evidence>